<protein>
    <submittedName>
        <fullName evidence="1">Uncharacterized protein</fullName>
    </submittedName>
</protein>
<name>A0A7S7RGK2_CRYPV</name>
<sequence length="2421" mass="282505">MNNLLIKLSNRYFYRYPYVKKDVAQIIREIGLGLEIDFEYGNAEGKICSTDVSSISRSCCLILLLIAFVENNRNLKRKLLNYLRSFMQKSKIIQPNISEYTQFVLDSFNNLVNFVVENMIEDINTDFYTNNSNLLKGENQLLIEKYIYSVQFILNDLFEMLVSSAGLNNKETLRSNNVLPILFEGIYNLDLVLKKILIYLLQTPDFAYKITSFLNSNNMENTIDHYFEIDQQILLSIISILNRISSIVICCSNSFSSLIKYTKILFNTVLGEHKDGKITKKVINSIFYRILCSNSLDKFNKDLITSIGLFLSLLYISEQVTYDDKNDLYIKSMNKIAKNVKEHVQKCKFSNVCQVAFYRGLVLCCSMIHDAVQFKNPINNHEIFEVSFHSLACLITDYKSDEDSAYGLQSLVIWISRFKYEISSIDKTSINLSALCFYLTPISDIIFSFLDQPINYHSKLANQILEEFVDYLLVLDSIFEQDIIEEISSGPLNWFMNLILNNSFNNNKNKFLSLNILFNGILNHSKNHKFKNQFCKLNRFINLSIDQLDLTQLDHSFVEIQLIYYLVYSLSIHNISSSSQNLILAWFNLGKRVFLKEEINNGLEENFFLDFILFTSIQIIKRDHNNFEKKEIITPEGKSDIFTRILQILKKADRKYYYEKLPLIFDRFFEEILRLDNSFITELNFIQIQTLIELKRSECLFWENEFEGGDYLTNNFSLVVIFDSKKKPYSKIHGDYFIKTLTSNNSISLSRILELLSLSIKPSEMKNLSERNCLLNEMECLYIIICNIKPLNICSGVLSRIISIFGQFFILSNKILLNKTFPLKIRDVYYSWLHKIFNFLRTSIGLQISSDKVDLYLPIFLLFLETFSFEDLNGDLFDCSIILKRCIVESVMPNIQSQLFSSSNECKNLVNNLLINNKKFCKIFDQFHFNTIQPHNLPSFNRAFSILKKLSKIIRPREYYVSNILLYYYMKKLSIDLESQRESIIILLKTLFNLKNFEMLDIINNIYFFLSEVIFFELITRIQNFCSNNFDINVLIFGNNNIPLQSIINLLNMSFISEFIFNSENNFKRLCWNLLKILYLFTLLLFILSDSEFISNYSNKFHDELIQELDPSERFYNQNLNQNFSRIIEEVCNFIKIILAKITIDSIFEESHNQLNSIPNDFITSNLYLNSFLNRLNIAFNSKKCYYFSYKLCIIYINFILKCDHPGSSENLLEIFYAIINSYSTKLFESSHEKQSKNKGFKLPITRIHILINNEAAKTFNDFILMSSHSILNKAKIQDLTYYKSSLNKQTDNLPKNLLLHILYSLLSFDELSSDCNNDKFNHREVENCILDYEQIDNIFFQFFDGYTKSGYVNNEFITTNSFYDTNKLFLLHGNLNNNLEKLYIPPPKRKSNNLCNIINILVSIIIKDFKLHKLVKYTIKLLIIASLNINLFNGIINKQDYDSDYILFQRYRCSIHSNHILAKLISKSKSSSGTNTLCEIFDLSLLCGSLFSAFNNIKIYDLKVKDENGFALCNSSLNLMSALLKRFSFKANGIESNIEYISKTNNRCEILNNDFKTTPGSDDLPILFNKVLKDVLSIVLNKQFDYNCVNSLISEINTSTRFSLKSIKRISGIFEPCIIDILLNSTHTQFQGMVLLLLTEISISWADCSYELAICIIKSIYSSSYFVRMYSSKLLGEIIFLTLNIPNLSLHPLNEISNANLDGILLEIFINNSNNQASKANSLLNLIFQSIKFSINNSENKYNLIHGILNLGIVLMKKFKNQSCWNSFKSIDNSIYENLLVFIRDSFTTFKHPLLRITALELMSLLFELEFPINEKSNCLENLIYYWKNISSKSKTLYIDFSNLNNNLYLSISHPKNYFNENLSEHIYLIKIIVNNVFKYIDSGELNSLICLSPAFDKIIHPKILLEFYSSIIDILSISEKKDTFVQKLFNLIDNNLKSIKHLISANNKEQYINEKTKIRKLSILTDLVKVLTGCLSFIGYNYKLSFVFLENEQSDSIIESVFDLIYHQELSKYKTSEGEDENSEEKTDIDLINSKIGRFFFEDQIAILEFSIFFIRFYKNIARHDSIPYFIVYELEKIVFDKILKMVCNNICNGTQLTLEKKCLICKIIRTIFESLETELFLEIKVEKNDRIRNLFCTKIGINDIHEGTILFLLCFNHNYWYNLMVCLIYLITDEAASIENKAILTFNSFIHIIKYFCSNFLHQNEDSHGSGLNCYNEYENQIKQIVLLNDQNSCLFSIIILDVISESLRSMETQNNSVFFPREIDNICNEYLNISQVATCQIFKYFKAISQKTLNSDEISKIELHFEQWGTQIKSQINLFKRVYDCIKECPTQLISIELFGSVLIDEVSILTFVISIRKLIIISKYREINNREDIFENSSFYISFFEKRLDFLLSNIHEKKINFSNYNAKDFAGNLTK</sequence>
<dbReference type="VEuPathDB" id="CryptoDB:CPATCC_0034030"/>
<dbReference type="OMA" id="FIASECI"/>
<reference evidence="1 2" key="1">
    <citation type="submission" date="2019-09" db="EMBL/GenBank/DDBJ databases">
        <title>Consistent, comparative and evidence-based genome assembly and annotation for Cryptosporidium parvum, C. hominis and C. tyzzeri.</title>
        <authorList>
            <person name="Baptista R.P."/>
            <person name="Li Y."/>
            <person name="Sateriale A."/>
            <person name="Ansell B."/>
            <person name="Jex A."/>
            <person name="Sanders M."/>
            <person name="Brooks K."/>
            <person name="Tracey A."/>
            <person name="Berriman M."/>
            <person name="Striepen B."/>
            <person name="Cotton J.A."/>
            <person name="Kissinger J.C."/>
        </authorList>
    </citation>
    <scope>NUCLEOTIDE SEQUENCE [LARGE SCALE GENOMIC DNA]</scope>
    <source>
        <strain evidence="1 2">IOWA-ATCC</strain>
    </source>
</reference>
<evidence type="ECO:0000313" key="2">
    <source>
        <dbReference type="Proteomes" id="UP000593906"/>
    </source>
</evidence>
<dbReference type="EMBL" id="CP044420">
    <property type="protein sequence ID" value="QOY42655.1"/>
    <property type="molecule type" value="Genomic_DNA"/>
</dbReference>
<proteinExistence type="predicted"/>
<dbReference type="Proteomes" id="UP000593906">
    <property type="component" value="Chromosome 3"/>
</dbReference>
<accession>A0A7S7RGK2</accession>
<gene>
    <name evidence="1" type="ORF">CPATCC_001313</name>
</gene>
<evidence type="ECO:0000313" key="1">
    <source>
        <dbReference type="EMBL" id="QOY42655.1"/>
    </source>
</evidence>
<organism evidence="1 2">
    <name type="scientific">Cryptosporidium parvum</name>
    <dbReference type="NCBI Taxonomy" id="5807"/>
    <lineage>
        <taxon>Eukaryota</taxon>
        <taxon>Sar</taxon>
        <taxon>Alveolata</taxon>
        <taxon>Apicomplexa</taxon>
        <taxon>Conoidasida</taxon>
        <taxon>Coccidia</taxon>
        <taxon>Eucoccidiorida</taxon>
        <taxon>Eimeriorina</taxon>
        <taxon>Cryptosporidiidae</taxon>
        <taxon>Cryptosporidium</taxon>
    </lineage>
</organism>